<sequence>MIGRRPSPLRDEQGQVTLLIVGFASILLMAIVTLIDASAAYLQRQGLDNLADGAALYGADLGSAGVYEQGLDAPRLTQQEAAVEAAVRAYLTKAGAEGKYPGIEVGVRVDPVNRSVTVRLEAPLHLPLTIPGSPSNPKVTASSTAAVTVQPTGG</sequence>
<organism evidence="4 5">
    <name type="scientific">Nocardioides astragali</name>
    <dbReference type="NCBI Taxonomy" id="1776736"/>
    <lineage>
        <taxon>Bacteria</taxon>
        <taxon>Bacillati</taxon>
        <taxon>Actinomycetota</taxon>
        <taxon>Actinomycetes</taxon>
        <taxon>Propionibacteriales</taxon>
        <taxon>Nocardioidaceae</taxon>
        <taxon>Nocardioides</taxon>
    </lineage>
</organism>
<proteinExistence type="predicted"/>
<feature type="domain" description="Putative Flp pilus-assembly TadG-like N-terminal" evidence="3">
    <location>
        <begin position="14"/>
        <end position="60"/>
    </location>
</feature>
<keyword evidence="5" id="KW-1185">Reference proteome</keyword>
<evidence type="ECO:0000313" key="4">
    <source>
        <dbReference type="EMBL" id="MFC7362579.1"/>
    </source>
</evidence>
<evidence type="ECO:0000259" key="3">
    <source>
        <dbReference type="Pfam" id="PF13400"/>
    </source>
</evidence>
<gene>
    <name evidence="4" type="ORF">ACFQO6_20085</name>
</gene>
<comment type="caution">
    <text evidence="4">The sequence shown here is derived from an EMBL/GenBank/DDBJ whole genome shotgun (WGS) entry which is preliminary data.</text>
</comment>
<accession>A0ABW2N5K5</accession>
<keyword evidence="2" id="KW-0812">Transmembrane</keyword>
<keyword evidence="2" id="KW-1133">Transmembrane helix</keyword>
<feature type="region of interest" description="Disordered" evidence="1">
    <location>
        <begin position="133"/>
        <end position="154"/>
    </location>
</feature>
<dbReference type="RefSeq" id="WP_255889000.1">
    <property type="nucleotide sequence ID" value="NZ_JAFMZM010000001.1"/>
</dbReference>
<keyword evidence="2" id="KW-0472">Membrane</keyword>
<dbReference type="EMBL" id="JBHTCH010000025">
    <property type="protein sequence ID" value="MFC7362579.1"/>
    <property type="molecule type" value="Genomic_DNA"/>
</dbReference>
<protein>
    <submittedName>
        <fullName evidence="4">Tad domain-containing protein</fullName>
    </submittedName>
</protein>
<reference evidence="5" key="1">
    <citation type="journal article" date="2019" name="Int. J. Syst. Evol. Microbiol.">
        <title>The Global Catalogue of Microorganisms (GCM) 10K type strain sequencing project: providing services to taxonomists for standard genome sequencing and annotation.</title>
        <authorList>
            <consortium name="The Broad Institute Genomics Platform"/>
            <consortium name="The Broad Institute Genome Sequencing Center for Infectious Disease"/>
            <person name="Wu L."/>
            <person name="Ma J."/>
        </authorList>
    </citation>
    <scope>NUCLEOTIDE SEQUENCE [LARGE SCALE GENOMIC DNA]</scope>
    <source>
        <strain evidence="5">FCH27</strain>
    </source>
</reference>
<feature type="transmembrane region" description="Helical" evidence="2">
    <location>
        <begin position="16"/>
        <end position="35"/>
    </location>
</feature>
<dbReference type="InterPro" id="IPR028087">
    <property type="entry name" value="Tad_N"/>
</dbReference>
<evidence type="ECO:0000256" key="1">
    <source>
        <dbReference type="SAM" id="MobiDB-lite"/>
    </source>
</evidence>
<evidence type="ECO:0000256" key="2">
    <source>
        <dbReference type="SAM" id="Phobius"/>
    </source>
</evidence>
<dbReference type="Pfam" id="PF13400">
    <property type="entry name" value="Tad"/>
    <property type="match status" value="1"/>
</dbReference>
<dbReference type="Proteomes" id="UP001596524">
    <property type="component" value="Unassembled WGS sequence"/>
</dbReference>
<name>A0ABW2N5K5_9ACTN</name>
<evidence type="ECO:0000313" key="5">
    <source>
        <dbReference type="Proteomes" id="UP001596524"/>
    </source>
</evidence>